<gene>
    <name evidence="1" type="ORF">LIER_28669</name>
</gene>
<name>A0AAV3RHL3_LITER</name>
<dbReference type="Proteomes" id="UP001454036">
    <property type="component" value="Unassembled WGS sequence"/>
</dbReference>
<accession>A0AAV3RHL3</accession>
<keyword evidence="2" id="KW-1185">Reference proteome</keyword>
<protein>
    <submittedName>
        <fullName evidence="1">Uncharacterized protein</fullName>
    </submittedName>
</protein>
<organism evidence="1 2">
    <name type="scientific">Lithospermum erythrorhizon</name>
    <name type="common">Purple gromwell</name>
    <name type="synonym">Lithospermum officinale var. erythrorhizon</name>
    <dbReference type="NCBI Taxonomy" id="34254"/>
    <lineage>
        <taxon>Eukaryota</taxon>
        <taxon>Viridiplantae</taxon>
        <taxon>Streptophyta</taxon>
        <taxon>Embryophyta</taxon>
        <taxon>Tracheophyta</taxon>
        <taxon>Spermatophyta</taxon>
        <taxon>Magnoliopsida</taxon>
        <taxon>eudicotyledons</taxon>
        <taxon>Gunneridae</taxon>
        <taxon>Pentapetalae</taxon>
        <taxon>asterids</taxon>
        <taxon>lamiids</taxon>
        <taxon>Boraginales</taxon>
        <taxon>Boraginaceae</taxon>
        <taxon>Boraginoideae</taxon>
        <taxon>Lithospermeae</taxon>
        <taxon>Lithospermum</taxon>
    </lineage>
</organism>
<sequence>MGSYLHARHISTNRLATPQMVKYHGKGRGKIYAPIDRALFVSLRMGIVCHRVGLEFIVKPYNPYRFSRQFGYTPTIPGLSSSAREIVDLPTGLRFWCACILSGARQTVTFPGNSSPHTPPASYKTWLSKLFPSEAPRSSSVKHGKALVFVLLPWVTSLVRRSPEGVTPSVVPDSVIKDQVVEVSSSVSSQERTQLVDTGESPKFLAIEVVESCLPSLPTLTFAQGAKVILRTGASSLWTCICNGLQGKSLEMVLKERESFMETFKVLSQMGLGDFSDLHIKLQVFFRRAREMVAASAVVSHTGTSETLQKLSLLKMTFEDQTSKTQGEVQKIEKLE</sequence>
<proteinExistence type="predicted"/>
<dbReference type="EMBL" id="BAABME010009627">
    <property type="protein sequence ID" value="GAA0175508.1"/>
    <property type="molecule type" value="Genomic_DNA"/>
</dbReference>
<evidence type="ECO:0000313" key="2">
    <source>
        <dbReference type="Proteomes" id="UP001454036"/>
    </source>
</evidence>
<dbReference type="AlphaFoldDB" id="A0AAV3RHL3"/>
<comment type="caution">
    <text evidence="1">The sequence shown here is derived from an EMBL/GenBank/DDBJ whole genome shotgun (WGS) entry which is preliminary data.</text>
</comment>
<reference evidence="1 2" key="1">
    <citation type="submission" date="2024-01" db="EMBL/GenBank/DDBJ databases">
        <title>The complete chloroplast genome sequence of Lithospermum erythrorhizon: insights into the phylogenetic relationship among Boraginaceae species and the maternal lineages of purple gromwells.</title>
        <authorList>
            <person name="Okada T."/>
            <person name="Watanabe K."/>
        </authorList>
    </citation>
    <scope>NUCLEOTIDE SEQUENCE [LARGE SCALE GENOMIC DNA]</scope>
</reference>
<evidence type="ECO:0000313" key="1">
    <source>
        <dbReference type="EMBL" id="GAA0175508.1"/>
    </source>
</evidence>